<dbReference type="InterPro" id="IPR001611">
    <property type="entry name" value="Leu-rich_rpt"/>
</dbReference>
<reference evidence="3" key="1">
    <citation type="submission" date="2020-07" db="EMBL/GenBank/DDBJ databases">
        <title>Multicomponent nature underlies the extraordinary mechanical properties of spider dragline silk.</title>
        <authorList>
            <person name="Kono N."/>
            <person name="Nakamura H."/>
            <person name="Mori M."/>
            <person name="Yoshida Y."/>
            <person name="Ohtoshi R."/>
            <person name="Malay A.D."/>
            <person name="Moran D.A.P."/>
            <person name="Tomita M."/>
            <person name="Numata K."/>
            <person name="Arakawa K."/>
        </authorList>
    </citation>
    <scope>NUCLEOTIDE SEQUENCE</scope>
</reference>
<dbReference type="PANTHER" id="PTHR24366">
    <property type="entry name" value="IG(IMMUNOGLOBULIN) AND LRR(LEUCINE RICH REPEAT) DOMAINS"/>
    <property type="match status" value="1"/>
</dbReference>
<dbReference type="Pfam" id="PF00560">
    <property type="entry name" value="LRR_1"/>
    <property type="match status" value="1"/>
</dbReference>
<dbReference type="PROSITE" id="PS51450">
    <property type="entry name" value="LRR"/>
    <property type="match status" value="3"/>
</dbReference>
<dbReference type="AlphaFoldDB" id="A0A8X6L341"/>
<proteinExistence type="predicted"/>
<evidence type="ECO:0000256" key="2">
    <source>
        <dbReference type="ARBA" id="ARBA00022737"/>
    </source>
</evidence>
<gene>
    <name evidence="3" type="primary">AVEN_23687_1</name>
    <name evidence="3" type="ORF">TNCT_689191</name>
</gene>
<name>A0A8X6L341_TRICU</name>
<dbReference type="OrthoDB" id="676979at2759"/>
<keyword evidence="1" id="KW-0433">Leucine-rich repeat</keyword>
<keyword evidence="2" id="KW-0677">Repeat</keyword>
<evidence type="ECO:0000313" key="3">
    <source>
        <dbReference type="EMBL" id="GFQ93661.1"/>
    </source>
</evidence>
<comment type="caution">
    <text evidence="3">The sequence shown here is derived from an EMBL/GenBank/DDBJ whole genome shotgun (WGS) entry which is preliminary data.</text>
</comment>
<dbReference type="Gene3D" id="3.80.10.10">
    <property type="entry name" value="Ribonuclease Inhibitor"/>
    <property type="match status" value="1"/>
</dbReference>
<dbReference type="SUPFAM" id="SSF52058">
    <property type="entry name" value="L domain-like"/>
    <property type="match status" value="1"/>
</dbReference>
<organism evidence="3 4">
    <name type="scientific">Trichonephila clavata</name>
    <name type="common">Joro spider</name>
    <name type="synonym">Nephila clavata</name>
    <dbReference type="NCBI Taxonomy" id="2740835"/>
    <lineage>
        <taxon>Eukaryota</taxon>
        <taxon>Metazoa</taxon>
        <taxon>Ecdysozoa</taxon>
        <taxon>Arthropoda</taxon>
        <taxon>Chelicerata</taxon>
        <taxon>Arachnida</taxon>
        <taxon>Araneae</taxon>
        <taxon>Araneomorphae</taxon>
        <taxon>Entelegynae</taxon>
        <taxon>Araneoidea</taxon>
        <taxon>Nephilidae</taxon>
        <taxon>Trichonephila</taxon>
    </lineage>
</organism>
<dbReference type="PRINTS" id="PR00019">
    <property type="entry name" value="LEURICHRPT"/>
</dbReference>
<dbReference type="InterPro" id="IPR032675">
    <property type="entry name" value="LRR_dom_sf"/>
</dbReference>
<dbReference type="Pfam" id="PF13855">
    <property type="entry name" value="LRR_8"/>
    <property type="match status" value="1"/>
</dbReference>
<evidence type="ECO:0000256" key="1">
    <source>
        <dbReference type="ARBA" id="ARBA00022614"/>
    </source>
</evidence>
<dbReference type="PANTHER" id="PTHR24366:SF162">
    <property type="entry name" value="IG-LIKE DOMAIN-CONTAINING PROTEIN"/>
    <property type="match status" value="1"/>
</dbReference>
<dbReference type="EMBL" id="BMAO01024186">
    <property type="protein sequence ID" value="GFQ93661.1"/>
    <property type="molecule type" value="Genomic_DNA"/>
</dbReference>
<protein>
    <submittedName>
        <fullName evidence="3">Uncharacterized protein</fullName>
    </submittedName>
</protein>
<evidence type="ECO:0000313" key="4">
    <source>
        <dbReference type="Proteomes" id="UP000887116"/>
    </source>
</evidence>
<keyword evidence="4" id="KW-1185">Reference proteome</keyword>
<accession>A0A8X6L341</accession>
<dbReference type="Proteomes" id="UP000887116">
    <property type="component" value="Unassembled WGS sequence"/>
</dbReference>
<sequence length="298" mass="34451">MEIDRFYLYDSFWKAHMLGSAGESQKTLPADWFTLLKIQEIEIIDSTLSSCFACQWKINCRNSFTTSFKVSNSSSSEKVCILCEYGRNKQSWTGCMTSLKEFHFNYGRLTSFGLDFFPTAMRELVTLDLSYNQIVKIDSNAFKNLPKLTRLDLSHNAIEFFDHVFNLPDVQLEYLDLSWNFIRTIGVDLLPSLPRLKTFNVDNNAIVEFKQSEWERAPKSLIHIDLSNNLLNCDCTITWVNRTFSINVNIRGNCQTPSDYANSPVRRASRFLIERCDSAGRLGTRKPTTRTHAKKRRT</sequence>
<dbReference type="SMART" id="SM00369">
    <property type="entry name" value="LRR_TYP"/>
    <property type="match status" value="4"/>
</dbReference>
<dbReference type="InterPro" id="IPR003591">
    <property type="entry name" value="Leu-rich_rpt_typical-subtyp"/>
</dbReference>